<dbReference type="STRING" id="1684307.A0A316UIY1"/>
<organism evidence="8 9">
    <name type="scientific">Pseudomicrostroma glucosiphilum</name>
    <dbReference type="NCBI Taxonomy" id="1684307"/>
    <lineage>
        <taxon>Eukaryota</taxon>
        <taxon>Fungi</taxon>
        <taxon>Dikarya</taxon>
        <taxon>Basidiomycota</taxon>
        <taxon>Ustilaginomycotina</taxon>
        <taxon>Exobasidiomycetes</taxon>
        <taxon>Microstromatales</taxon>
        <taxon>Microstromatales incertae sedis</taxon>
        <taxon>Pseudomicrostroma</taxon>
    </lineage>
</organism>
<dbReference type="GO" id="GO:0012507">
    <property type="term" value="C:ER to Golgi transport vesicle membrane"/>
    <property type="evidence" value="ECO:0007669"/>
    <property type="project" value="TreeGrafter"/>
</dbReference>
<feature type="compositionally biased region" description="Basic and acidic residues" evidence="5">
    <location>
        <begin position="627"/>
        <end position="642"/>
    </location>
</feature>
<feature type="compositionally biased region" description="Polar residues" evidence="5">
    <location>
        <begin position="790"/>
        <end position="799"/>
    </location>
</feature>
<evidence type="ECO:0008006" key="10">
    <source>
        <dbReference type="Google" id="ProtNLM"/>
    </source>
</evidence>
<feature type="compositionally biased region" description="Polar residues" evidence="5">
    <location>
        <begin position="688"/>
        <end position="700"/>
    </location>
</feature>
<dbReference type="GeneID" id="37013259"/>
<feature type="domain" description="Vesicle tethering protein Uso1/P115-like head" evidence="6">
    <location>
        <begin position="530"/>
        <end position="766"/>
    </location>
</feature>
<feature type="compositionally biased region" description="Acidic residues" evidence="5">
    <location>
        <begin position="1166"/>
        <end position="1188"/>
    </location>
</feature>
<dbReference type="Pfam" id="PF04869">
    <property type="entry name" value="Uso1_p115_head"/>
    <property type="match status" value="1"/>
</dbReference>
<dbReference type="RefSeq" id="XP_025351451.1">
    <property type="nucleotide sequence ID" value="XM_025491525.1"/>
</dbReference>
<evidence type="ECO:0000256" key="4">
    <source>
        <dbReference type="SAM" id="Coils"/>
    </source>
</evidence>
<evidence type="ECO:0000256" key="1">
    <source>
        <dbReference type="ARBA" id="ARBA00004555"/>
    </source>
</evidence>
<dbReference type="AlphaFoldDB" id="A0A316UIY1"/>
<dbReference type="OrthoDB" id="198977at2759"/>
<dbReference type="Pfam" id="PF04871">
    <property type="entry name" value="Uso1_p115_C"/>
    <property type="match status" value="1"/>
</dbReference>
<dbReference type="GO" id="GO:0005783">
    <property type="term" value="C:endoplasmic reticulum"/>
    <property type="evidence" value="ECO:0007669"/>
    <property type="project" value="TreeGrafter"/>
</dbReference>
<evidence type="ECO:0000256" key="5">
    <source>
        <dbReference type="SAM" id="MobiDB-lite"/>
    </source>
</evidence>
<feature type="domain" description="Uso1/p115-like vesicle tethering protein C-terminal" evidence="7">
    <location>
        <begin position="1055"/>
        <end position="1181"/>
    </location>
</feature>
<keyword evidence="2" id="KW-0333">Golgi apparatus</keyword>
<dbReference type="GO" id="GO:0048211">
    <property type="term" value="P:Golgi vesicle docking"/>
    <property type="evidence" value="ECO:0007669"/>
    <property type="project" value="TreeGrafter"/>
</dbReference>
<sequence>MLHGVEWLGRQYSALSKGAAANQSLIQTINTFAQRLSQSSSAEDPIQERKAAILSLKGLAKDHAKEVADHAQKPLLDCLVSQASSKAEGNDDVARALVECLLVICTLPEPAPPKSTFGVVGSSSKKPAAPLVPAALDRFLDTPEPLHALLPLFSPTRTFYLRFASLQFLGLLLRHRKNLVQSHVLTSPGGCGAILECLSTTSAAGHSLGSSAEIIRNEALLILPHLVDSNADIQKLIAFEGAFEKLLDVVAQEGRIEGGVVVQDALEALEALLRYNVSNQNYFRETLSIPLLAPLLFYPPPLPPNAPAHIAGQREQQLESFAFQPWEYDAADEYEEEAPPPPPQSTGDGQSEKRQPQGPKIVGDGQKLINARLVVGIAGLLVQGVGEGKRANQNALLSTGFFHALLDLAVASSAPLSLKTQALQVLSLLLKSSRNVQDALGEASVTPVEPIKVQIAADLAGQVGQGEKAAPGALDGSAAGGAGSAAATSRMVEFVRLPPQSALLALVSAAVYGMAPPFRPIDGGVRSLAAFRAAAVKALQSILTDNIDARLFIIASMAVSEQSRPEDSPGHVLLQALTSLPTNGGAGAEEYDELRALFAGMILGTVIRGSDTVKDLAGRVRFGADGRTTIVDEPKEGSEEAKGSAGGKTDGTDDDEDEAASLLSVLIGNISVSLRSQSDALKSERSHQASTSTTSKGPSSASWTKILLAHLTVLALWLHKSPKSVKDLVGDSSNLQAVVQLVAEGANGEHLLVGLGTWVLGAIYEWGPAVPAPAKPAQGKGGKGGKGKADSSTAASNEPASDAITRQEVYDLVTSRIGLDQFEAKLDRLRDDSRLKLVGPDVLDKVGSRPDPIANASKEVKEGNMGGSAADEGEEGDLPEIWFDWNWAEFWRSENVTIANSMLVPPATTSSEASSAPAELLDAQRQIEQLRDEVKRLLREVESRDRLLAEGGQREGASREEREVLLKQTEEATSARDALQAELARAQASLEEVKAAGSRAAEAHASQLGASQERLVALEGSLRSEGEKAKGVEEQVKVLKEQLEAVSKKGEASSEAEGKSKVELQTLRAQVEELNEKIEEAEGEVTRLRKELEEESKKVATQTAAPAAEPTPAPAPAPAAVPSSTADSTRVAELEQENQDLLVMLDELSTKRKKDKQRLKEKGEEVSEDEDEDEDEEEDGDGDGDAEE</sequence>
<feature type="region of interest" description="Disordered" evidence="5">
    <location>
        <begin position="1091"/>
        <end position="1132"/>
    </location>
</feature>
<dbReference type="GO" id="GO:0048280">
    <property type="term" value="P:vesicle fusion with Golgi apparatus"/>
    <property type="evidence" value="ECO:0007669"/>
    <property type="project" value="InterPro"/>
</dbReference>
<keyword evidence="3 4" id="KW-0175">Coiled coil</keyword>
<evidence type="ECO:0000313" key="8">
    <source>
        <dbReference type="EMBL" id="PWN24291.1"/>
    </source>
</evidence>
<feature type="region of interest" description="Disordered" evidence="5">
    <location>
        <begin position="627"/>
        <end position="656"/>
    </location>
</feature>
<feature type="region of interest" description="Disordered" evidence="5">
    <location>
        <begin position="774"/>
        <end position="801"/>
    </location>
</feature>
<dbReference type="GO" id="GO:0006888">
    <property type="term" value="P:endoplasmic reticulum to Golgi vesicle-mediated transport"/>
    <property type="evidence" value="ECO:0007669"/>
    <property type="project" value="TreeGrafter"/>
</dbReference>
<feature type="compositionally biased region" description="Pro residues" evidence="5">
    <location>
        <begin position="1109"/>
        <end position="1119"/>
    </location>
</feature>
<feature type="region of interest" description="Disordered" evidence="5">
    <location>
        <begin position="1145"/>
        <end position="1188"/>
    </location>
</feature>
<dbReference type="PANTHER" id="PTHR10013:SF0">
    <property type="entry name" value="GENERAL VESICULAR TRANSPORT FACTOR P115"/>
    <property type="match status" value="1"/>
</dbReference>
<evidence type="ECO:0000259" key="6">
    <source>
        <dbReference type="Pfam" id="PF04869"/>
    </source>
</evidence>
<dbReference type="EMBL" id="KZ819321">
    <property type="protein sequence ID" value="PWN24291.1"/>
    <property type="molecule type" value="Genomic_DNA"/>
</dbReference>
<feature type="coiled-coil region" evidence="4">
    <location>
        <begin position="913"/>
        <end position="996"/>
    </location>
</feature>
<dbReference type="Proteomes" id="UP000245942">
    <property type="component" value="Unassembled WGS sequence"/>
</dbReference>
<dbReference type="PANTHER" id="PTHR10013">
    <property type="entry name" value="GENERAL VESICULAR TRANSPORT FACTOR P115"/>
    <property type="match status" value="1"/>
</dbReference>
<dbReference type="GO" id="GO:0006886">
    <property type="term" value="P:intracellular protein transport"/>
    <property type="evidence" value="ECO:0007669"/>
    <property type="project" value="InterPro"/>
</dbReference>
<dbReference type="InterPro" id="IPR006953">
    <property type="entry name" value="Vesicle_Uso1_P115_head"/>
</dbReference>
<dbReference type="InterPro" id="IPR011989">
    <property type="entry name" value="ARM-like"/>
</dbReference>
<protein>
    <recommendedName>
        <fullName evidence="10">Vesicle tethering protein Uso1/P115-like head domain-containing protein</fullName>
    </recommendedName>
</protein>
<name>A0A316UIY1_9BASI</name>
<evidence type="ECO:0000256" key="3">
    <source>
        <dbReference type="ARBA" id="ARBA00023054"/>
    </source>
</evidence>
<dbReference type="InterPro" id="IPR024095">
    <property type="entry name" value="Vesicle_P115"/>
</dbReference>
<evidence type="ECO:0000259" key="7">
    <source>
        <dbReference type="Pfam" id="PF04871"/>
    </source>
</evidence>
<dbReference type="InterPro" id="IPR006955">
    <property type="entry name" value="Uso1_p115_C"/>
</dbReference>
<dbReference type="Gene3D" id="1.25.10.10">
    <property type="entry name" value="Leucine-rich Repeat Variant"/>
    <property type="match status" value="1"/>
</dbReference>
<dbReference type="InterPro" id="IPR016024">
    <property type="entry name" value="ARM-type_fold"/>
</dbReference>
<dbReference type="SUPFAM" id="SSF48371">
    <property type="entry name" value="ARM repeat"/>
    <property type="match status" value="1"/>
</dbReference>
<evidence type="ECO:0000256" key="2">
    <source>
        <dbReference type="ARBA" id="ARBA00023034"/>
    </source>
</evidence>
<dbReference type="GO" id="GO:0000139">
    <property type="term" value="C:Golgi membrane"/>
    <property type="evidence" value="ECO:0007669"/>
    <property type="project" value="InterPro"/>
</dbReference>
<dbReference type="GO" id="GO:0005795">
    <property type="term" value="C:Golgi stack"/>
    <property type="evidence" value="ECO:0007669"/>
    <property type="project" value="TreeGrafter"/>
</dbReference>
<gene>
    <name evidence="8" type="ORF">BCV69DRAFT_280185</name>
</gene>
<feature type="region of interest" description="Disordered" evidence="5">
    <location>
        <begin position="848"/>
        <end position="875"/>
    </location>
</feature>
<evidence type="ECO:0000313" key="9">
    <source>
        <dbReference type="Proteomes" id="UP000245942"/>
    </source>
</evidence>
<feature type="compositionally biased region" description="Low complexity" evidence="5">
    <location>
        <begin position="1120"/>
        <end position="1129"/>
    </location>
</feature>
<keyword evidence="9" id="KW-1185">Reference proteome</keyword>
<proteinExistence type="predicted"/>
<accession>A0A316UIY1</accession>
<feature type="region of interest" description="Disordered" evidence="5">
    <location>
        <begin position="333"/>
        <end position="362"/>
    </location>
</feature>
<reference evidence="8 9" key="1">
    <citation type="journal article" date="2018" name="Mol. Biol. Evol.">
        <title>Broad Genomic Sampling Reveals a Smut Pathogenic Ancestry of the Fungal Clade Ustilaginomycotina.</title>
        <authorList>
            <person name="Kijpornyongpan T."/>
            <person name="Mondo S.J."/>
            <person name="Barry K."/>
            <person name="Sandor L."/>
            <person name="Lee J."/>
            <person name="Lipzen A."/>
            <person name="Pangilinan J."/>
            <person name="LaButti K."/>
            <person name="Hainaut M."/>
            <person name="Henrissat B."/>
            <person name="Grigoriev I.V."/>
            <person name="Spatafora J.W."/>
            <person name="Aime M.C."/>
        </authorList>
    </citation>
    <scope>NUCLEOTIDE SEQUENCE [LARGE SCALE GENOMIC DNA]</scope>
    <source>
        <strain evidence="8 9">MCA 4718</strain>
    </source>
</reference>
<feature type="region of interest" description="Disordered" evidence="5">
    <location>
        <begin position="681"/>
        <end position="700"/>
    </location>
</feature>
<comment type="subcellular location">
    <subcellularLocation>
        <location evidence="1">Golgi apparatus</location>
    </subcellularLocation>
</comment>